<evidence type="ECO:0000256" key="5">
    <source>
        <dbReference type="HAMAP-Rule" id="MF_00167"/>
    </source>
</evidence>
<comment type="subcellular location">
    <subcellularLocation>
        <location evidence="5">Cytoplasm</location>
    </subcellularLocation>
</comment>
<dbReference type="AlphaFoldDB" id="A0A1G8E302"/>
<keyword evidence="2 5" id="KW-0678">Repressor</keyword>
<keyword evidence="1 5" id="KW-0963">Cytoplasm</keyword>
<evidence type="ECO:0000256" key="2">
    <source>
        <dbReference type="ARBA" id="ARBA00022491"/>
    </source>
</evidence>
<evidence type="ECO:0000256" key="4">
    <source>
        <dbReference type="ARBA" id="ARBA00022884"/>
    </source>
</evidence>
<keyword evidence="7" id="KW-1185">Reference proteome</keyword>
<dbReference type="HAMAP" id="MF_00167">
    <property type="entry name" value="CsrA"/>
    <property type="match status" value="1"/>
</dbReference>
<comment type="similarity">
    <text evidence="5">Belongs to the CsrA/RsmA family.</text>
</comment>
<dbReference type="NCBIfam" id="TIGR00202">
    <property type="entry name" value="csrA"/>
    <property type="match status" value="1"/>
</dbReference>
<comment type="subunit">
    <text evidence="5">Homodimer; the beta-strands of each monomer intercalate to form a hydrophobic core, while the alpha-helices form wings that extend away from the core.</text>
</comment>
<keyword evidence="5" id="KW-1005">Bacterial flagellum biogenesis</keyword>
<dbReference type="GO" id="GO:0006402">
    <property type="term" value="P:mRNA catabolic process"/>
    <property type="evidence" value="ECO:0007669"/>
    <property type="project" value="InterPro"/>
</dbReference>
<keyword evidence="4 5" id="KW-0694">RNA-binding</keyword>
<dbReference type="GO" id="GO:0044781">
    <property type="term" value="P:bacterial-type flagellum organization"/>
    <property type="evidence" value="ECO:0007669"/>
    <property type="project" value="UniProtKB-KW"/>
</dbReference>
<dbReference type="Proteomes" id="UP000199017">
    <property type="component" value="Unassembled WGS sequence"/>
</dbReference>
<dbReference type="EMBL" id="FNDU01000002">
    <property type="protein sequence ID" value="SDH64268.1"/>
    <property type="molecule type" value="Genomic_DNA"/>
</dbReference>
<evidence type="ECO:0000313" key="6">
    <source>
        <dbReference type="EMBL" id="SDH64268.1"/>
    </source>
</evidence>
<reference evidence="6 7" key="1">
    <citation type="submission" date="2016-10" db="EMBL/GenBank/DDBJ databases">
        <authorList>
            <person name="de Groot N.N."/>
        </authorList>
    </citation>
    <scope>NUCLEOTIDE SEQUENCE [LARGE SCALE GENOMIC DNA]</scope>
    <source>
        <strain evidence="7">P4B,CCM 7963,CECT 7998,DSM 25260,IBRC-M 10614,KCTC 13821</strain>
    </source>
</reference>
<protein>
    <recommendedName>
        <fullName evidence="5">Translational regulator CsrA</fullName>
    </recommendedName>
</protein>
<dbReference type="Gene3D" id="2.60.40.4380">
    <property type="entry name" value="Translational regulator CsrA"/>
    <property type="match status" value="1"/>
</dbReference>
<gene>
    <name evidence="5" type="primary">csrA</name>
    <name evidence="6" type="ORF">SAMN05216352_10251</name>
</gene>
<dbReference type="SUPFAM" id="SSF117130">
    <property type="entry name" value="CsrA-like"/>
    <property type="match status" value="1"/>
</dbReference>
<keyword evidence="3 5" id="KW-0810">Translation regulation</keyword>
<sequence length="77" mass="8641">MLVLTRKTNESIQIGDDIEMKIIAVDGEQVKIGIEAPKHIDIHRKEIYLDIQKENNAAVGAGSLDILEKLSQQMKKN</sequence>
<comment type="function">
    <text evidence="5">A translational regulator that binds mRNA to regulate translation initiation and/or mRNA stability. Usually binds in the 5'-UTR at or near the Shine-Dalgarno sequence preventing ribosome-binding, thus repressing translation. Its main target seems to be the major flagellin gene, while its function is anatagonized by FliW.</text>
</comment>
<name>A0A1G8E302_9BACI</name>
<accession>A0A1G8E302</accession>
<dbReference type="GO" id="GO:0045947">
    <property type="term" value="P:negative regulation of translational initiation"/>
    <property type="evidence" value="ECO:0007669"/>
    <property type="project" value="UniProtKB-UniRule"/>
</dbReference>
<dbReference type="NCBIfam" id="NF002469">
    <property type="entry name" value="PRK01712.1"/>
    <property type="match status" value="1"/>
</dbReference>
<dbReference type="Pfam" id="PF02599">
    <property type="entry name" value="CsrA"/>
    <property type="match status" value="1"/>
</dbReference>
<evidence type="ECO:0000256" key="1">
    <source>
        <dbReference type="ARBA" id="ARBA00022490"/>
    </source>
</evidence>
<dbReference type="FunFam" id="2.60.40.4380:FF:000002">
    <property type="entry name" value="Translational regulator CsrA"/>
    <property type="match status" value="1"/>
</dbReference>
<dbReference type="InterPro" id="IPR003751">
    <property type="entry name" value="CsrA"/>
</dbReference>
<dbReference type="InterPro" id="IPR036107">
    <property type="entry name" value="CsrA_sf"/>
</dbReference>
<dbReference type="RefSeq" id="WP_091580898.1">
    <property type="nucleotide sequence ID" value="NZ_FNDU01000002.1"/>
</dbReference>
<dbReference type="STRING" id="930129.SAMN05216352_10251"/>
<dbReference type="GO" id="GO:0005829">
    <property type="term" value="C:cytosol"/>
    <property type="evidence" value="ECO:0007669"/>
    <property type="project" value="TreeGrafter"/>
</dbReference>
<evidence type="ECO:0000256" key="3">
    <source>
        <dbReference type="ARBA" id="ARBA00022845"/>
    </source>
</evidence>
<dbReference type="GO" id="GO:0048027">
    <property type="term" value="F:mRNA 5'-UTR binding"/>
    <property type="evidence" value="ECO:0007669"/>
    <property type="project" value="UniProtKB-UniRule"/>
</dbReference>
<evidence type="ECO:0000313" key="7">
    <source>
        <dbReference type="Proteomes" id="UP000199017"/>
    </source>
</evidence>
<organism evidence="6 7">
    <name type="scientific">Alteribacillus bidgolensis</name>
    <dbReference type="NCBI Taxonomy" id="930129"/>
    <lineage>
        <taxon>Bacteria</taxon>
        <taxon>Bacillati</taxon>
        <taxon>Bacillota</taxon>
        <taxon>Bacilli</taxon>
        <taxon>Bacillales</taxon>
        <taxon>Bacillaceae</taxon>
        <taxon>Alteribacillus</taxon>
    </lineage>
</organism>
<dbReference type="PANTHER" id="PTHR34984">
    <property type="entry name" value="CARBON STORAGE REGULATOR"/>
    <property type="match status" value="1"/>
</dbReference>
<dbReference type="GO" id="GO:1902208">
    <property type="term" value="P:regulation of bacterial-type flagellum assembly"/>
    <property type="evidence" value="ECO:0007669"/>
    <property type="project" value="UniProtKB-UniRule"/>
</dbReference>
<dbReference type="GO" id="GO:0006109">
    <property type="term" value="P:regulation of carbohydrate metabolic process"/>
    <property type="evidence" value="ECO:0007669"/>
    <property type="project" value="InterPro"/>
</dbReference>
<proteinExistence type="inferred from homology"/>
<dbReference type="OrthoDB" id="9809061at2"/>
<dbReference type="PANTHER" id="PTHR34984:SF1">
    <property type="entry name" value="CARBON STORAGE REGULATOR"/>
    <property type="match status" value="1"/>
</dbReference>